<organism evidence="3 4">
    <name type="scientific">Actinomadura parmotrematis</name>
    <dbReference type="NCBI Taxonomy" id="2864039"/>
    <lineage>
        <taxon>Bacteria</taxon>
        <taxon>Bacillati</taxon>
        <taxon>Actinomycetota</taxon>
        <taxon>Actinomycetes</taxon>
        <taxon>Streptosporangiales</taxon>
        <taxon>Thermomonosporaceae</taxon>
        <taxon>Actinomadura</taxon>
    </lineage>
</organism>
<keyword evidence="4" id="KW-1185">Reference proteome</keyword>
<evidence type="ECO:0000313" key="4">
    <source>
        <dbReference type="Proteomes" id="UP000774570"/>
    </source>
</evidence>
<sequence>MGTATARMRRRGPAVLLVALFAVAGLLAGYGLEHGAPPKVCAAHLAHGGDADVIVGGGPAAAGPALSAPDPHPPLSPGDSCLGLAILLTLLVLALACRPGRAGARFPARTGWTLALPPPPAPPRPDLSSLQVLRL</sequence>
<protein>
    <submittedName>
        <fullName evidence="3">Uncharacterized protein</fullName>
    </submittedName>
</protein>
<evidence type="ECO:0000256" key="2">
    <source>
        <dbReference type="SAM" id="Phobius"/>
    </source>
</evidence>
<keyword evidence="2" id="KW-0472">Membrane</keyword>
<reference evidence="3 4" key="1">
    <citation type="submission" date="2021-07" db="EMBL/GenBank/DDBJ databases">
        <title>Actinomadura sp. PM05-2 isolated from lichen.</title>
        <authorList>
            <person name="Somphong A."/>
            <person name="Phongsopitanun W."/>
            <person name="Tanasupawat S."/>
            <person name="Peongsungnone V."/>
        </authorList>
    </citation>
    <scope>NUCLEOTIDE SEQUENCE [LARGE SCALE GENOMIC DNA]</scope>
    <source>
        <strain evidence="3 4">PM05-2</strain>
    </source>
</reference>
<dbReference type="RefSeq" id="WP_220169782.1">
    <property type="nucleotide sequence ID" value="NZ_JAIBOA010000024.1"/>
</dbReference>
<keyword evidence="2" id="KW-1133">Transmembrane helix</keyword>
<evidence type="ECO:0000313" key="3">
    <source>
        <dbReference type="EMBL" id="MBW8486547.1"/>
    </source>
</evidence>
<comment type="caution">
    <text evidence="3">The sequence shown here is derived from an EMBL/GenBank/DDBJ whole genome shotgun (WGS) entry which is preliminary data.</text>
</comment>
<feature type="compositionally biased region" description="Pro residues" evidence="1">
    <location>
        <begin position="116"/>
        <end position="125"/>
    </location>
</feature>
<keyword evidence="2" id="KW-0812">Transmembrane</keyword>
<proteinExistence type="predicted"/>
<accession>A0ABS7G1G3</accession>
<feature type="region of interest" description="Disordered" evidence="1">
    <location>
        <begin position="114"/>
        <end position="135"/>
    </location>
</feature>
<evidence type="ECO:0000256" key="1">
    <source>
        <dbReference type="SAM" id="MobiDB-lite"/>
    </source>
</evidence>
<gene>
    <name evidence="3" type="ORF">K1Y72_29555</name>
</gene>
<name>A0ABS7G1G3_9ACTN</name>
<feature type="transmembrane region" description="Helical" evidence="2">
    <location>
        <begin position="77"/>
        <end position="97"/>
    </location>
</feature>
<dbReference type="EMBL" id="JAIBOA010000024">
    <property type="protein sequence ID" value="MBW8486547.1"/>
    <property type="molecule type" value="Genomic_DNA"/>
</dbReference>
<dbReference type="Proteomes" id="UP000774570">
    <property type="component" value="Unassembled WGS sequence"/>
</dbReference>